<dbReference type="InterPro" id="IPR032675">
    <property type="entry name" value="LRR_dom_sf"/>
</dbReference>
<evidence type="ECO:0000313" key="4">
    <source>
        <dbReference type="Proteomes" id="UP001341840"/>
    </source>
</evidence>
<dbReference type="Pfam" id="PF23286">
    <property type="entry name" value="LRR_13"/>
    <property type="match status" value="1"/>
</dbReference>
<dbReference type="Gene3D" id="3.80.10.10">
    <property type="entry name" value="Ribonuclease Inhibitor"/>
    <property type="match status" value="1"/>
</dbReference>
<keyword evidence="1" id="KW-0611">Plant defense</keyword>
<dbReference type="Proteomes" id="UP001341840">
    <property type="component" value="Unassembled WGS sequence"/>
</dbReference>
<evidence type="ECO:0000313" key="3">
    <source>
        <dbReference type="EMBL" id="MED6113713.1"/>
    </source>
</evidence>
<protein>
    <recommendedName>
        <fullName evidence="2">Disease resistance protein RPS4B/Roq1-like leucine-rich repeats domain-containing protein</fullName>
    </recommendedName>
</protein>
<organism evidence="3 4">
    <name type="scientific">Stylosanthes scabra</name>
    <dbReference type="NCBI Taxonomy" id="79078"/>
    <lineage>
        <taxon>Eukaryota</taxon>
        <taxon>Viridiplantae</taxon>
        <taxon>Streptophyta</taxon>
        <taxon>Embryophyta</taxon>
        <taxon>Tracheophyta</taxon>
        <taxon>Spermatophyta</taxon>
        <taxon>Magnoliopsida</taxon>
        <taxon>eudicotyledons</taxon>
        <taxon>Gunneridae</taxon>
        <taxon>Pentapetalae</taxon>
        <taxon>rosids</taxon>
        <taxon>fabids</taxon>
        <taxon>Fabales</taxon>
        <taxon>Fabaceae</taxon>
        <taxon>Papilionoideae</taxon>
        <taxon>50 kb inversion clade</taxon>
        <taxon>dalbergioids sensu lato</taxon>
        <taxon>Dalbergieae</taxon>
        <taxon>Pterocarpus clade</taxon>
        <taxon>Stylosanthes</taxon>
    </lineage>
</organism>
<dbReference type="InterPro" id="IPR044974">
    <property type="entry name" value="Disease_R_plants"/>
</dbReference>
<dbReference type="PANTHER" id="PTHR11017:SF431">
    <property type="entry name" value="ADP-RIBOSYL CYCLASE_CYCLIC ADP-RIBOSE HYDROLASE"/>
    <property type="match status" value="1"/>
</dbReference>
<comment type="caution">
    <text evidence="3">The sequence shown here is derived from an EMBL/GenBank/DDBJ whole genome shotgun (WGS) entry which is preliminary data.</text>
</comment>
<name>A0ABU6QQ66_9FABA</name>
<keyword evidence="4" id="KW-1185">Reference proteome</keyword>
<sequence length="415" mass="47533">MANQKRKDLEVKWDGTAFKEMENLKTLIVKNGCFSRGPKHLPNSLRVLEWRRYPSKCFPYDFHPKKLTILKLPEYLHLLTKLDSFSKARLSGKEMRRMPWIIGMMPQLCSCHIVGGSNKGRVLAKQEEEGLQGMSTHDLPSSNVESLILRNCELSDVFYSLAFAWFPNVTELDIRGNNFTILPECIQEFHFLRWLNVDDCHHLREIRGIPPCLRYFSAMNCKSLSPMDTSVLLNQELHENGESHFVMPGRIPRWFERHSRRASISFWFRGSYFPDNALCVAILLMDDLHCNPIRVAPTLTINGKQVSQGLGTLMEQLFVFDLSGALGYYASIKELRFENEWNHAEVSYKAEHFAAEVSDKAEHLAVSIQIESIAKEIGIHGISQPQEPTLVPGNTNWFVDIALSNTQGFGQQHSH</sequence>
<dbReference type="PANTHER" id="PTHR11017">
    <property type="entry name" value="LEUCINE-RICH REPEAT-CONTAINING PROTEIN"/>
    <property type="match status" value="1"/>
</dbReference>
<dbReference type="EMBL" id="JASCZI010000890">
    <property type="protein sequence ID" value="MED6113713.1"/>
    <property type="molecule type" value="Genomic_DNA"/>
</dbReference>
<dbReference type="SUPFAM" id="SSF52047">
    <property type="entry name" value="RNI-like"/>
    <property type="match status" value="1"/>
</dbReference>
<feature type="domain" description="Disease resistance protein RPS4B/Roq1-like leucine-rich repeats" evidence="2">
    <location>
        <begin position="68"/>
        <end position="220"/>
    </location>
</feature>
<accession>A0ABU6QQ66</accession>
<dbReference type="InterPro" id="IPR058546">
    <property type="entry name" value="RPS4B/Roq1-like_LRR"/>
</dbReference>
<evidence type="ECO:0000256" key="1">
    <source>
        <dbReference type="ARBA" id="ARBA00022821"/>
    </source>
</evidence>
<proteinExistence type="predicted"/>
<reference evidence="3 4" key="1">
    <citation type="journal article" date="2023" name="Plants (Basel)">
        <title>Bridging the Gap: Combining Genomics and Transcriptomics Approaches to Understand Stylosanthes scabra, an Orphan Legume from the Brazilian Caatinga.</title>
        <authorList>
            <person name="Ferreira-Neto J.R.C."/>
            <person name="da Silva M.D."/>
            <person name="Binneck E."/>
            <person name="de Melo N.F."/>
            <person name="da Silva R.H."/>
            <person name="de Melo A.L.T.M."/>
            <person name="Pandolfi V."/>
            <person name="Bustamante F.O."/>
            <person name="Brasileiro-Vidal A.C."/>
            <person name="Benko-Iseppon A.M."/>
        </authorList>
    </citation>
    <scope>NUCLEOTIDE SEQUENCE [LARGE SCALE GENOMIC DNA]</scope>
    <source>
        <tissue evidence="3">Leaves</tissue>
    </source>
</reference>
<gene>
    <name evidence="3" type="ORF">PIB30_073394</name>
</gene>
<evidence type="ECO:0000259" key="2">
    <source>
        <dbReference type="Pfam" id="PF23286"/>
    </source>
</evidence>